<dbReference type="GO" id="GO:0016787">
    <property type="term" value="F:hydrolase activity"/>
    <property type="evidence" value="ECO:0007669"/>
    <property type="project" value="UniProtKB-KW"/>
</dbReference>
<proteinExistence type="predicted"/>
<evidence type="ECO:0000259" key="2">
    <source>
        <dbReference type="Pfam" id="PF00144"/>
    </source>
</evidence>
<accession>A0A7Y4GQ30</accession>
<organism evidence="3 4">
    <name type="scientific">Bradyrhizobium australiense</name>
    <dbReference type="NCBI Taxonomy" id="2721161"/>
    <lineage>
        <taxon>Bacteria</taxon>
        <taxon>Pseudomonadati</taxon>
        <taxon>Pseudomonadota</taxon>
        <taxon>Alphaproteobacteria</taxon>
        <taxon>Hyphomicrobiales</taxon>
        <taxon>Nitrobacteraceae</taxon>
        <taxon>Bradyrhizobium</taxon>
    </lineage>
</organism>
<keyword evidence="3" id="KW-0378">Hydrolase</keyword>
<reference evidence="3 4" key="1">
    <citation type="submission" date="2020-03" db="EMBL/GenBank/DDBJ databases">
        <title>Bradyrhizobium diversity isolated from nodules of Indigofera sp.</title>
        <authorList>
            <person name="Klepa M."/>
            <person name="Helene L."/>
            <person name="Hungria M."/>
        </authorList>
    </citation>
    <scope>NUCLEOTIDE SEQUENCE [LARGE SCALE GENOMIC DNA]</scope>
    <source>
        <strain evidence="3 4">WSM 1791</strain>
    </source>
</reference>
<feature type="domain" description="Beta-lactamase-related" evidence="2">
    <location>
        <begin position="149"/>
        <end position="462"/>
    </location>
</feature>
<dbReference type="Proteomes" id="UP000544122">
    <property type="component" value="Unassembled WGS sequence"/>
</dbReference>
<keyword evidence="4" id="KW-1185">Reference proteome</keyword>
<dbReference type="RefSeq" id="WP_171578920.1">
    <property type="nucleotide sequence ID" value="NZ_JAAVLX010000003.1"/>
</dbReference>
<dbReference type="SUPFAM" id="SSF56601">
    <property type="entry name" value="beta-lactamase/transpeptidase-like"/>
    <property type="match status" value="1"/>
</dbReference>
<evidence type="ECO:0000313" key="3">
    <source>
        <dbReference type="EMBL" id="NOJ39649.1"/>
    </source>
</evidence>
<dbReference type="AlphaFoldDB" id="A0A7Y4GQ30"/>
<dbReference type="Pfam" id="PF00144">
    <property type="entry name" value="Beta-lactamase"/>
    <property type="match status" value="1"/>
</dbReference>
<sequence>MTSRNLILILAATTALSALALSAARARDVPKVATGFVANVLCTETFVSGLDPARVFAETTSAMPGAGLIAWALDYRLDHARKDVTVTLFGLDRSRAVYRGEGLGCYLDHGGAVVDIVLPPSEAKPALLPEIGGPSIVLPQTPQLALALDRAFAEPDKSTPRNTRAVVVLKEGRIVAERYAEGIGIETPVLGFSATKSVVSALAGILVRKRVLKLHEPVPIAAWQKPDDPRRAITPDHLLRHTAGLKLGSSLQASLASALEPVNRMKFMEPDMAAYAASMPLESMPGAAWNYHDGNTIILALLIRQVTGGSAASMMSFARQELFEPLGMRNVTLEFDALGNAEGSSQLLASARDWARFGQLYLNDGLAGGKRILPEGWVKYAATPTPNAWVGQGAGFWTNQGDSFGATYRTERGWPRDAIFAKGTLGQYVIIVPSERLVIVRLGRSPNGPPEADGVFELVRDVVAATGSKGKLAGGD</sequence>
<dbReference type="InterPro" id="IPR012338">
    <property type="entry name" value="Beta-lactam/transpept-like"/>
</dbReference>
<protein>
    <submittedName>
        <fullName evidence="3">Serine hydrolase</fullName>
    </submittedName>
</protein>
<dbReference type="PANTHER" id="PTHR43283">
    <property type="entry name" value="BETA-LACTAMASE-RELATED"/>
    <property type="match status" value="1"/>
</dbReference>
<gene>
    <name evidence="3" type="ORF">HCN58_08535</name>
</gene>
<name>A0A7Y4GQ30_9BRAD</name>
<dbReference type="InterPro" id="IPR001466">
    <property type="entry name" value="Beta-lactam-related"/>
</dbReference>
<dbReference type="InterPro" id="IPR050789">
    <property type="entry name" value="Diverse_Enzym_Activities"/>
</dbReference>
<dbReference type="Gene3D" id="3.40.710.10">
    <property type="entry name" value="DD-peptidase/beta-lactamase superfamily"/>
    <property type="match status" value="1"/>
</dbReference>
<keyword evidence="1" id="KW-0732">Signal</keyword>
<evidence type="ECO:0000313" key="4">
    <source>
        <dbReference type="Proteomes" id="UP000544122"/>
    </source>
</evidence>
<feature type="chain" id="PRO_5031559649" evidence="1">
    <location>
        <begin position="21"/>
        <end position="476"/>
    </location>
</feature>
<dbReference type="PANTHER" id="PTHR43283:SF7">
    <property type="entry name" value="BETA-LACTAMASE-RELATED DOMAIN-CONTAINING PROTEIN"/>
    <property type="match status" value="1"/>
</dbReference>
<dbReference type="EMBL" id="JAAVLX010000003">
    <property type="protein sequence ID" value="NOJ39649.1"/>
    <property type="molecule type" value="Genomic_DNA"/>
</dbReference>
<evidence type="ECO:0000256" key="1">
    <source>
        <dbReference type="SAM" id="SignalP"/>
    </source>
</evidence>
<feature type="signal peptide" evidence="1">
    <location>
        <begin position="1"/>
        <end position="20"/>
    </location>
</feature>
<comment type="caution">
    <text evidence="3">The sequence shown here is derived from an EMBL/GenBank/DDBJ whole genome shotgun (WGS) entry which is preliminary data.</text>
</comment>